<name>A0A2K3M6W3_TRIPR</name>
<protein>
    <submittedName>
        <fullName evidence="1">Uncharacterized protein</fullName>
    </submittedName>
</protein>
<evidence type="ECO:0000313" key="1">
    <source>
        <dbReference type="EMBL" id="PNX86518.1"/>
    </source>
</evidence>
<sequence length="109" mass="12328">RKNDRAGVVLLNALVETEGGCVPAGAPTLKSVRVKQRFFVLMNTYLVNRVRSRIYSPQRRAKALDGIYGHQVAAGKRLVSLDEQLMLIIPVNLPLQTSKEYDRWNDEHP</sequence>
<reference evidence="1 2" key="2">
    <citation type="journal article" date="2017" name="Front. Plant Sci.">
        <title>Gene Classification and Mining of Molecular Markers Useful in Red Clover (Trifolium pratense) Breeding.</title>
        <authorList>
            <person name="Istvanek J."/>
            <person name="Dluhosova J."/>
            <person name="Dluhos P."/>
            <person name="Patkova L."/>
            <person name="Nedelnik J."/>
            <person name="Repkova J."/>
        </authorList>
    </citation>
    <scope>NUCLEOTIDE SEQUENCE [LARGE SCALE GENOMIC DNA]</scope>
    <source>
        <strain evidence="2">cv. Tatra</strain>
        <tissue evidence="1">Young leaves</tissue>
    </source>
</reference>
<reference evidence="1 2" key="1">
    <citation type="journal article" date="2014" name="Am. J. Bot.">
        <title>Genome assembly and annotation for red clover (Trifolium pratense; Fabaceae).</title>
        <authorList>
            <person name="Istvanek J."/>
            <person name="Jaros M."/>
            <person name="Krenek A."/>
            <person name="Repkova J."/>
        </authorList>
    </citation>
    <scope>NUCLEOTIDE SEQUENCE [LARGE SCALE GENOMIC DNA]</scope>
    <source>
        <strain evidence="2">cv. Tatra</strain>
        <tissue evidence="1">Young leaves</tissue>
    </source>
</reference>
<accession>A0A2K3M6W3</accession>
<feature type="non-terminal residue" evidence="1">
    <location>
        <position position="1"/>
    </location>
</feature>
<gene>
    <name evidence="1" type="ORF">L195_g042596</name>
</gene>
<evidence type="ECO:0000313" key="2">
    <source>
        <dbReference type="Proteomes" id="UP000236291"/>
    </source>
</evidence>
<dbReference type="AlphaFoldDB" id="A0A2K3M6W3"/>
<dbReference type="EMBL" id="ASHM01051387">
    <property type="protein sequence ID" value="PNX86518.1"/>
    <property type="molecule type" value="Genomic_DNA"/>
</dbReference>
<organism evidence="1 2">
    <name type="scientific">Trifolium pratense</name>
    <name type="common">Red clover</name>
    <dbReference type="NCBI Taxonomy" id="57577"/>
    <lineage>
        <taxon>Eukaryota</taxon>
        <taxon>Viridiplantae</taxon>
        <taxon>Streptophyta</taxon>
        <taxon>Embryophyta</taxon>
        <taxon>Tracheophyta</taxon>
        <taxon>Spermatophyta</taxon>
        <taxon>Magnoliopsida</taxon>
        <taxon>eudicotyledons</taxon>
        <taxon>Gunneridae</taxon>
        <taxon>Pentapetalae</taxon>
        <taxon>rosids</taxon>
        <taxon>fabids</taxon>
        <taxon>Fabales</taxon>
        <taxon>Fabaceae</taxon>
        <taxon>Papilionoideae</taxon>
        <taxon>50 kb inversion clade</taxon>
        <taxon>NPAAA clade</taxon>
        <taxon>Hologalegina</taxon>
        <taxon>IRL clade</taxon>
        <taxon>Trifolieae</taxon>
        <taxon>Trifolium</taxon>
    </lineage>
</organism>
<comment type="caution">
    <text evidence="1">The sequence shown here is derived from an EMBL/GenBank/DDBJ whole genome shotgun (WGS) entry which is preliminary data.</text>
</comment>
<proteinExistence type="predicted"/>
<dbReference type="Proteomes" id="UP000236291">
    <property type="component" value="Unassembled WGS sequence"/>
</dbReference>